<gene>
    <name evidence="1" type="primary">mtaD_9</name>
    <name evidence="1" type="ORF">g.62713</name>
</gene>
<sequence length="470" mass="53385">MDNPRKTNRVLEENTLAILDSSGIRDHRDVHDDRLCFLEAVRSASLISGSSAVPTWKMYNAVFHILRDATSLEEAMTSFQLLIELEKCYPRLYLVDQQKSGSSLSRACELVVVKEAWSPFITGQESVHIEGEGTLRSTEELLDASGFSLLTQEIAQAASSLDCQLRLKLLKDMLLFQYLVEYLEGDFILRQTVYKETMNWVLLRESWLNMLLASRKINFRNFVRDCMLIIHGRFGHHAKGDLHDLQKVKTCLRKTVNDHDATSAIAMSELEKKTCSAVEKLLTVIMELDIHKKEADIQGCTSRADTVRIPLLEIIVDELSYDKDAISPFLQGFSEPKWKLEIVLQYFWKYCNKSSVRTRRSNDSPDDATFEAVLKYFSNAANTRSLVRRMSAEVTQLLLAHAFQAYLSLQHGLKLVENNGETSRDNPLLQISKDLISAFENIKKNDADMDILPFETEALFTAATILALGS</sequence>
<proteinExistence type="predicted"/>
<organism evidence="1">
    <name type="scientific">Anthurium amnicola</name>
    <dbReference type="NCBI Taxonomy" id="1678845"/>
    <lineage>
        <taxon>Eukaryota</taxon>
        <taxon>Viridiplantae</taxon>
        <taxon>Streptophyta</taxon>
        <taxon>Embryophyta</taxon>
        <taxon>Tracheophyta</taxon>
        <taxon>Spermatophyta</taxon>
        <taxon>Magnoliopsida</taxon>
        <taxon>Liliopsida</taxon>
        <taxon>Araceae</taxon>
        <taxon>Pothoideae</taxon>
        <taxon>Potheae</taxon>
        <taxon>Anthurium</taxon>
    </lineage>
</organism>
<accession>A0A1D1Z9U2</accession>
<evidence type="ECO:0000313" key="1">
    <source>
        <dbReference type="EMBL" id="JAT63648.1"/>
    </source>
</evidence>
<dbReference type="PANTHER" id="PTHR37243:SF2">
    <property type="entry name" value="NEGATIVE REGULATOR OF SYSTEMIC ACQUIRED RESISTANCE SNI1"/>
    <property type="match status" value="1"/>
</dbReference>
<dbReference type="GO" id="GO:0006974">
    <property type="term" value="P:DNA damage response"/>
    <property type="evidence" value="ECO:0007669"/>
    <property type="project" value="InterPro"/>
</dbReference>
<protein>
    <submittedName>
        <fullName evidence="1">5-methylthioadenosine/S-adenosylhomocysteine deaminase</fullName>
    </submittedName>
</protein>
<dbReference type="GO" id="GO:0030915">
    <property type="term" value="C:Smc5-Smc6 complex"/>
    <property type="evidence" value="ECO:0007669"/>
    <property type="project" value="InterPro"/>
</dbReference>
<dbReference type="EMBL" id="GDJX01004288">
    <property type="protein sequence ID" value="JAT63648.1"/>
    <property type="molecule type" value="Transcribed_RNA"/>
</dbReference>
<name>A0A1D1Z9U2_9ARAE</name>
<reference evidence="1" key="1">
    <citation type="submission" date="2015-07" db="EMBL/GenBank/DDBJ databases">
        <title>Transcriptome Assembly of Anthurium amnicola.</title>
        <authorList>
            <person name="Suzuki J."/>
        </authorList>
    </citation>
    <scope>NUCLEOTIDE SEQUENCE</scope>
</reference>
<dbReference type="GO" id="GO:0005634">
    <property type="term" value="C:nucleus"/>
    <property type="evidence" value="ECO:0007669"/>
    <property type="project" value="InterPro"/>
</dbReference>
<dbReference type="GO" id="GO:0045892">
    <property type="term" value="P:negative regulation of DNA-templated transcription"/>
    <property type="evidence" value="ECO:0007669"/>
    <property type="project" value="InterPro"/>
</dbReference>
<dbReference type="GO" id="GO:0010113">
    <property type="term" value="P:negative regulation of systemic acquired resistance"/>
    <property type="evidence" value="ECO:0007669"/>
    <property type="project" value="TreeGrafter"/>
</dbReference>
<dbReference type="InterPro" id="IPR034561">
    <property type="entry name" value="SNI1"/>
</dbReference>
<dbReference type="GO" id="GO:0000976">
    <property type="term" value="F:transcription cis-regulatory region binding"/>
    <property type="evidence" value="ECO:0007669"/>
    <property type="project" value="TreeGrafter"/>
</dbReference>
<dbReference type="AlphaFoldDB" id="A0A1D1Z9U2"/>
<dbReference type="PANTHER" id="PTHR37243">
    <property type="entry name" value="NEGATIVE REGULATOR OF SYSTEMIC ACQUIRED RESISTANCE SNI1"/>
    <property type="match status" value="1"/>
</dbReference>